<dbReference type="InterPro" id="IPR036390">
    <property type="entry name" value="WH_DNA-bd_sf"/>
</dbReference>
<reference evidence="4" key="1">
    <citation type="journal article" date="2019" name="Int. J. Syst. Evol. Microbiol.">
        <title>The Global Catalogue of Microorganisms (GCM) 10K type strain sequencing project: providing services to taxonomists for standard genome sequencing and annotation.</title>
        <authorList>
            <consortium name="The Broad Institute Genomics Platform"/>
            <consortium name="The Broad Institute Genome Sequencing Center for Infectious Disease"/>
            <person name="Wu L."/>
            <person name="Ma J."/>
        </authorList>
    </citation>
    <scope>NUCLEOTIDE SEQUENCE [LARGE SCALE GENOMIC DNA]</scope>
    <source>
        <strain evidence="4">CCM 8653</strain>
    </source>
</reference>
<keyword evidence="4" id="KW-1185">Reference proteome</keyword>
<dbReference type="Proteomes" id="UP000632535">
    <property type="component" value="Unassembled WGS sequence"/>
</dbReference>
<dbReference type="SUPFAM" id="SSF46785">
    <property type="entry name" value="Winged helix' DNA-binding domain"/>
    <property type="match status" value="1"/>
</dbReference>
<proteinExistence type="predicted"/>
<evidence type="ECO:0000313" key="3">
    <source>
        <dbReference type="EMBL" id="GGI04876.1"/>
    </source>
</evidence>
<feature type="domain" description="AAA" evidence="1">
    <location>
        <begin position="22"/>
        <end position="133"/>
    </location>
</feature>
<name>A0ABQ2B326_9MICO</name>
<dbReference type="PANTHER" id="PTHR43566">
    <property type="entry name" value="CONSERVED PROTEIN"/>
    <property type="match status" value="1"/>
</dbReference>
<dbReference type="InterPro" id="IPR025420">
    <property type="entry name" value="DUF4143"/>
</dbReference>
<gene>
    <name evidence="3" type="ORF">GCM10007368_03350</name>
</gene>
<accession>A0ABQ2B326</accession>
<evidence type="ECO:0008006" key="5">
    <source>
        <dbReference type="Google" id="ProtNLM"/>
    </source>
</evidence>
<dbReference type="InterPro" id="IPR027417">
    <property type="entry name" value="P-loop_NTPase"/>
</dbReference>
<organism evidence="3 4">
    <name type="scientific">Isoptericola cucumis</name>
    <dbReference type="NCBI Taxonomy" id="1776856"/>
    <lineage>
        <taxon>Bacteria</taxon>
        <taxon>Bacillati</taxon>
        <taxon>Actinomycetota</taxon>
        <taxon>Actinomycetes</taxon>
        <taxon>Micrococcales</taxon>
        <taxon>Promicromonosporaceae</taxon>
        <taxon>Isoptericola</taxon>
    </lineage>
</organism>
<sequence>MPGAYLERYIDAYLDEVFDELPAVMLTGPRGCGKSTSALRRANSVVRLDEPEQAAAFAGQPDAFLERLPEPILLDEWQEVPESMAAVKRSVDAGKGDGRFLITGSVRARRSGESWPGTGRVTPITLYGLAMGEKERSDSALSFIDRIFSSETEEAGEMPGAPTIFDYAAWAAEGGFPEAVRRSPRAREEWFDGYIEQLVGRDVLSLAEVRAPRRMIDLLRAIALNTAGLPTLQTLTSAAGADAKTVRVHLDLLEDLGIVERLPAWHSNRLSRLVKGPKYHVVDTGLAMWLSGIDGEGVVRSADLLGRVLDSFVAAQLRPLFRLSRTRTVAHHLRDSSGRHEVDLLLESRRGDVVGIEIKAGGGPSARDARHLAWLRDELGDAFRRGIVFHTGRLVYPLGDRIWAMPIASIWR</sequence>
<dbReference type="EMBL" id="BMDG01000001">
    <property type="protein sequence ID" value="GGI04876.1"/>
    <property type="molecule type" value="Genomic_DNA"/>
</dbReference>
<evidence type="ECO:0000259" key="1">
    <source>
        <dbReference type="Pfam" id="PF13173"/>
    </source>
</evidence>
<protein>
    <recommendedName>
        <fullName evidence="5">ATP-binding protein</fullName>
    </recommendedName>
</protein>
<evidence type="ECO:0000259" key="2">
    <source>
        <dbReference type="Pfam" id="PF13635"/>
    </source>
</evidence>
<dbReference type="InterPro" id="IPR041682">
    <property type="entry name" value="AAA_14"/>
</dbReference>
<feature type="domain" description="DUF4143" evidence="2">
    <location>
        <begin position="201"/>
        <end position="361"/>
    </location>
</feature>
<dbReference type="PANTHER" id="PTHR43566:SF2">
    <property type="entry name" value="DUF4143 DOMAIN-CONTAINING PROTEIN"/>
    <property type="match status" value="1"/>
</dbReference>
<dbReference type="RefSeq" id="WP_188521902.1">
    <property type="nucleotide sequence ID" value="NZ_BMDG01000001.1"/>
</dbReference>
<evidence type="ECO:0000313" key="4">
    <source>
        <dbReference type="Proteomes" id="UP000632535"/>
    </source>
</evidence>
<dbReference type="SUPFAM" id="SSF52540">
    <property type="entry name" value="P-loop containing nucleoside triphosphate hydrolases"/>
    <property type="match status" value="1"/>
</dbReference>
<comment type="caution">
    <text evidence="3">The sequence shown here is derived from an EMBL/GenBank/DDBJ whole genome shotgun (WGS) entry which is preliminary data.</text>
</comment>
<dbReference type="Pfam" id="PF13173">
    <property type="entry name" value="AAA_14"/>
    <property type="match status" value="1"/>
</dbReference>
<dbReference type="Pfam" id="PF13635">
    <property type="entry name" value="DUF4143"/>
    <property type="match status" value="1"/>
</dbReference>